<dbReference type="GO" id="GO:0015416">
    <property type="term" value="F:ABC-type phosphonate transporter activity"/>
    <property type="evidence" value="ECO:0007669"/>
    <property type="project" value="InterPro"/>
</dbReference>
<evidence type="ECO:0000313" key="10">
    <source>
        <dbReference type="Proteomes" id="UP000233343"/>
    </source>
</evidence>
<comment type="similarity">
    <text evidence="7">Belongs to the binding-protein-dependent transport system permease family.</text>
</comment>
<dbReference type="Proteomes" id="UP000233343">
    <property type="component" value="Unassembled WGS sequence"/>
</dbReference>
<evidence type="ECO:0000259" key="8">
    <source>
        <dbReference type="PROSITE" id="PS50928"/>
    </source>
</evidence>
<evidence type="ECO:0000313" key="9">
    <source>
        <dbReference type="EMBL" id="PKG30137.1"/>
    </source>
</evidence>
<feature type="transmembrane region" description="Helical" evidence="7">
    <location>
        <begin position="79"/>
        <end position="100"/>
    </location>
</feature>
<evidence type="ECO:0000256" key="6">
    <source>
        <dbReference type="ARBA" id="ARBA00023136"/>
    </source>
</evidence>
<evidence type="ECO:0000256" key="4">
    <source>
        <dbReference type="ARBA" id="ARBA00022692"/>
    </source>
</evidence>
<dbReference type="PANTHER" id="PTHR30043:SF1">
    <property type="entry name" value="ABC TRANSPORT SYSTEM PERMEASE PROTEIN P69"/>
    <property type="match status" value="1"/>
</dbReference>
<keyword evidence="6 7" id="KW-0472">Membrane</keyword>
<evidence type="ECO:0000256" key="7">
    <source>
        <dbReference type="RuleBase" id="RU363032"/>
    </source>
</evidence>
<dbReference type="AlphaFoldDB" id="A0A2N0ZKV2"/>
<organism evidence="9 10">
    <name type="scientific">Cytobacillus horneckiae</name>
    <dbReference type="NCBI Taxonomy" id="549687"/>
    <lineage>
        <taxon>Bacteria</taxon>
        <taxon>Bacillati</taxon>
        <taxon>Bacillota</taxon>
        <taxon>Bacilli</taxon>
        <taxon>Bacillales</taxon>
        <taxon>Bacillaceae</taxon>
        <taxon>Cytobacillus</taxon>
    </lineage>
</organism>
<keyword evidence="10" id="KW-1185">Reference proteome</keyword>
<keyword evidence="5 7" id="KW-1133">Transmembrane helix</keyword>
<feature type="transmembrane region" description="Helical" evidence="7">
    <location>
        <begin position="126"/>
        <end position="156"/>
    </location>
</feature>
<comment type="subcellular location">
    <subcellularLocation>
        <location evidence="1 7">Cell membrane</location>
        <topology evidence="1 7">Multi-pass membrane protein</topology>
    </subcellularLocation>
</comment>
<feature type="transmembrane region" description="Helical" evidence="7">
    <location>
        <begin position="208"/>
        <end position="228"/>
    </location>
</feature>
<dbReference type="Pfam" id="PF00528">
    <property type="entry name" value="BPD_transp_1"/>
    <property type="match status" value="1"/>
</dbReference>
<dbReference type="InterPro" id="IPR000515">
    <property type="entry name" value="MetI-like"/>
</dbReference>
<dbReference type="InterPro" id="IPR035906">
    <property type="entry name" value="MetI-like_sf"/>
</dbReference>
<dbReference type="SUPFAM" id="SSF161098">
    <property type="entry name" value="MetI-like"/>
    <property type="match status" value="1"/>
</dbReference>
<evidence type="ECO:0000256" key="5">
    <source>
        <dbReference type="ARBA" id="ARBA00022989"/>
    </source>
</evidence>
<feature type="transmembrane region" description="Helical" evidence="7">
    <location>
        <begin position="240"/>
        <end position="258"/>
    </location>
</feature>
<dbReference type="EMBL" id="PISD01000008">
    <property type="protein sequence ID" value="PKG30137.1"/>
    <property type="molecule type" value="Genomic_DNA"/>
</dbReference>
<keyword evidence="4 7" id="KW-0812">Transmembrane</keyword>
<dbReference type="PROSITE" id="PS50928">
    <property type="entry name" value="ABC_TM1"/>
    <property type="match status" value="1"/>
</dbReference>
<dbReference type="Gene3D" id="1.10.3720.10">
    <property type="entry name" value="MetI-like"/>
    <property type="match status" value="1"/>
</dbReference>
<feature type="domain" description="ABC transmembrane type-1" evidence="8">
    <location>
        <begin position="75"/>
        <end position="258"/>
    </location>
</feature>
<dbReference type="PANTHER" id="PTHR30043">
    <property type="entry name" value="PHOSPHONATES TRANSPORT SYSTEM PERMEASE PROTEIN"/>
    <property type="match status" value="1"/>
</dbReference>
<protein>
    <submittedName>
        <fullName evidence="9">Phosphonate ABC transporter, permease protein PhnE</fullName>
    </submittedName>
</protein>
<sequence>MNNKAINYKIPIDQREIKRPLFIMLSIFALLSFSVYYLEISFIEMMMGLPNFVMFFFQKFFPPNAENLQHYIPAVIDTLGYAVISTYISTIIAFILGILISENTNKFKTLQVVTRGFVSILRNIPFIIWGALLVYIFGIGGIVGVFALILVTVGFLSKSYAESIDEISGDKLEALRANGSSYLQILFHGVIPEFIPAWINWTLFAFEINVRASVVLGLVGAGGIGVLIDTNINLFKYGEAITIIAVVVIIILLTELVTNSIRKRFV</sequence>
<accession>A0A2N0ZKV2</accession>
<keyword evidence="2 7" id="KW-0813">Transport</keyword>
<comment type="caution">
    <text evidence="9">The sequence shown here is derived from an EMBL/GenBank/DDBJ whole genome shotgun (WGS) entry which is preliminary data.</text>
</comment>
<dbReference type="GO" id="GO:0005886">
    <property type="term" value="C:plasma membrane"/>
    <property type="evidence" value="ECO:0007669"/>
    <property type="project" value="UniProtKB-SubCell"/>
</dbReference>
<proteinExistence type="inferred from homology"/>
<dbReference type="RefSeq" id="WP_066200064.1">
    <property type="nucleotide sequence ID" value="NZ_JAFDQP010000002.1"/>
</dbReference>
<name>A0A2N0ZKV2_9BACI</name>
<gene>
    <name evidence="9" type="primary">phnE</name>
    <name evidence="9" type="ORF">CWS20_03855</name>
</gene>
<reference evidence="9 10" key="1">
    <citation type="journal article" date="2010" name="Int. J. Syst. Evol. Microbiol.">
        <title>Bacillus horneckiae sp. nov., isolated from a spacecraft-assembly clean room.</title>
        <authorList>
            <person name="Vaishampayan P."/>
            <person name="Probst A."/>
            <person name="Krishnamurthi S."/>
            <person name="Ghosh S."/>
            <person name="Osman S."/>
            <person name="McDowall A."/>
            <person name="Ruckmani A."/>
            <person name="Mayilraj S."/>
            <person name="Venkateswaran K."/>
        </authorList>
    </citation>
    <scope>NUCLEOTIDE SEQUENCE [LARGE SCALE GENOMIC DNA]</scope>
    <source>
        <strain evidence="10">1PO1SC</strain>
    </source>
</reference>
<dbReference type="NCBIfam" id="TIGR01097">
    <property type="entry name" value="PhnE"/>
    <property type="match status" value="1"/>
</dbReference>
<feature type="transmembrane region" description="Helical" evidence="7">
    <location>
        <begin position="21"/>
        <end position="38"/>
    </location>
</feature>
<dbReference type="CDD" id="cd06261">
    <property type="entry name" value="TM_PBP2"/>
    <property type="match status" value="1"/>
</dbReference>
<dbReference type="InterPro" id="IPR005769">
    <property type="entry name" value="PhnE/PtxC"/>
</dbReference>
<evidence type="ECO:0000256" key="2">
    <source>
        <dbReference type="ARBA" id="ARBA00022448"/>
    </source>
</evidence>
<keyword evidence="3" id="KW-1003">Cell membrane</keyword>
<evidence type="ECO:0000256" key="3">
    <source>
        <dbReference type="ARBA" id="ARBA00022475"/>
    </source>
</evidence>
<feature type="transmembrane region" description="Helical" evidence="7">
    <location>
        <begin position="182"/>
        <end position="201"/>
    </location>
</feature>
<evidence type="ECO:0000256" key="1">
    <source>
        <dbReference type="ARBA" id="ARBA00004651"/>
    </source>
</evidence>